<dbReference type="eggNOG" id="arCOG01674">
    <property type="taxonomic scope" value="Archaea"/>
</dbReference>
<dbReference type="KEGG" id="mbn:Mboo_0681"/>
<dbReference type="InterPro" id="IPR036046">
    <property type="entry name" value="Acylphosphatase-like_dom_sf"/>
</dbReference>
<dbReference type="Gene3D" id="3.30.70.100">
    <property type="match status" value="1"/>
</dbReference>
<protein>
    <recommendedName>
        <fullName evidence="1">acylphosphatase</fullName>
        <ecNumber evidence="1">3.6.1.7</ecNumber>
    </recommendedName>
</protein>
<comment type="catalytic activity">
    <reaction evidence="1">
        <text>an acyl phosphate + H2O = a carboxylate + phosphate + H(+)</text>
        <dbReference type="Rhea" id="RHEA:14965"/>
        <dbReference type="ChEBI" id="CHEBI:15377"/>
        <dbReference type="ChEBI" id="CHEBI:15378"/>
        <dbReference type="ChEBI" id="CHEBI:29067"/>
        <dbReference type="ChEBI" id="CHEBI:43474"/>
        <dbReference type="ChEBI" id="CHEBI:59918"/>
        <dbReference type="EC" id="3.6.1.7"/>
    </reaction>
</comment>
<sequence>MKRVTAVATGNVQGVGYRHYISECAHHLGLHGSVQNMQDGSVHMVAEGSPAALDDFLRLVWARGDPRIHVENLQVTEGGATGEFKGFWVVW</sequence>
<dbReference type="InterPro" id="IPR001792">
    <property type="entry name" value="Acylphosphatase-like_dom"/>
</dbReference>
<evidence type="ECO:0000256" key="2">
    <source>
        <dbReference type="RuleBase" id="RU004168"/>
    </source>
</evidence>
<feature type="domain" description="Acylphosphatase-like" evidence="3">
    <location>
        <begin position="3"/>
        <end position="91"/>
    </location>
</feature>
<dbReference type="PANTHER" id="PTHR47268:SF4">
    <property type="entry name" value="ACYLPHOSPHATASE"/>
    <property type="match status" value="1"/>
</dbReference>
<proteinExistence type="inferred from homology"/>
<organism evidence="4 5">
    <name type="scientific">Methanoregula boonei (strain DSM 21154 / JCM 14090 / 6A8)</name>
    <dbReference type="NCBI Taxonomy" id="456442"/>
    <lineage>
        <taxon>Archaea</taxon>
        <taxon>Methanobacteriati</taxon>
        <taxon>Methanobacteriota</taxon>
        <taxon>Stenosarchaea group</taxon>
        <taxon>Methanomicrobia</taxon>
        <taxon>Methanomicrobiales</taxon>
        <taxon>Methanoregulaceae</taxon>
        <taxon>Methanoregula</taxon>
    </lineage>
</organism>
<evidence type="ECO:0000313" key="5">
    <source>
        <dbReference type="Proteomes" id="UP000002408"/>
    </source>
</evidence>
<dbReference type="Proteomes" id="UP000002408">
    <property type="component" value="Chromosome"/>
</dbReference>
<keyword evidence="5" id="KW-1185">Reference proteome</keyword>
<evidence type="ECO:0000313" key="4">
    <source>
        <dbReference type="EMBL" id="ABS55199.1"/>
    </source>
</evidence>
<feature type="active site" evidence="1">
    <location>
        <position position="36"/>
    </location>
</feature>
<gene>
    <name evidence="4" type="ordered locus">Mboo_0681</name>
</gene>
<dbReference type="SUPFAM" id="SSF54975">
    <property type="entry name" value="Acylphosphatase/BLUF domain-like"/>
    <property type="match status" value="1"/>
</dbReference>
<dbReference type="InterPro" id="IPR020456">
    <property type="entry name" value="Acylphosphatase"/>
</dbReference>
<dbReference type="Pfam" id="PF00708">
    <property type="entry name" value="Acylphosphatase"/>
    <property type="match status" value="1"/>
</dbReference>
<dbReference type="EC" id="3.6.1.7" evidence="1"/>
<feature type="active site" evidence="1">
    <location>
        <position position="18"/>
    </location>
</feature>
<evidence type="ECO:0000259" key="3">
    <source>
        <dbReference type="PROSITE" id="PS51160"/>
    </source>
</evidence>
<evidence type="ECO:0000256" key="1">
    <source>
        <dbReference type="PROSITE-ProRule" id="PRU00520"/>
    </source>
</evidence>
<dbReference type="PROSITE" id="PS51160">
    <property type="entry name" value="ACYLPHOSPHATASE_3"/>
    <property type="match status" value="1"/>
</dbReference>
<accession>A7I638</accession>
<dbReference type="PANTHER" id="PTHR47268">
    <property type="entry name" value="ACYLPHOSPHATASE"/>
    <property type="match status" value="1"/>
</dbReference>
<reference evidence="5" key="1">
    <citation type="journal article" date="2015" name="Microbiology">
        <title>Genome of Methanoregula boonei 6A8 reveals adaptations to oligotrophic peatland environments.</title>
        <authorList>
            <person name="Braeuer S."/>
            <person name="Cadillo-Quiroz H."/>
            <person name="Kyrpides N."/>
            <person name="Woyke T."/>
            <person name="Goodwin L."/>
            <person name="Detter C."/>
            <person name="Podell S."/>
            <person name="Yavitt J.B."/>
            <person name="Zinder S.H."/>
        </authorList>
    </citation>
    <scope>NUCLEOTIDE SEQUENCE [LARGE SCALE GENOMIC DNA]</scope>
    <source>
        <strain evidence="5">DSM 21154 / JCM 14090 / 6A8</strain>
    </source>
</reference>
<dbReference type="AlphaFoldDB" id="A7I638"/>
<comment type="similarity">
    <text evidence="2">Belongs to the acylphosphatase family.</text>
</comment>
<keyword evidence="1" id="KW-0378">Hydrolase</keyword>
<dbReference type="RefSeq" id="WP_012106221.1">
    <property type="nucleotide sequence ID" value="NC_009712.1"/>
</dbReference>
<name>A7I638_METB6</name>
<dbReference type="STRING" id="456442.Mboo_0681"/>
<dbReference type="EMBL" id="CP000780">
    <property type="protein sequence ID" value="ABS55199.1"/>
    <property type="molecule type" value="Genomic_DNA"/>
</dbReference>
<dbReference type="OrthoDB" id="6643at2157"/>
<dbReference type="GO" id="GO:0003998">
    <property type="term" value="F:acylphosphatase activity"/>
    <property type="evidence" value="ECO:0007669"/>
    <property type="project" value="UniProtKB-EC"/>
</dbReference>
<dbReference type="HOGENOM" id="CLU_141932_1_1_2"/>
<dbReference type="GeneID" id="5411393"/>